<dbReference type="UniPathway" id="UPA00562">
    <property type="reaction ID" value="UER00703"/>
</dbReference>
<dbReference type="RefSeq" id="WP_069442064.1">
    <property type="nucleotide sequence ID" value="NZ_LPWF01000027.1"/>
</dbReference>
<protein>
    <recommendedName>
        <fullName evidence="6 12">Methenyltetrahydromethanopterin cyclohydrolase</fullName>
        <ecNumber evidence="5 12">3.5.4.27</ecNumber>
    </recommendedName>
    <alternativeName>
        <fullName evidence="10 12">Methenyl-H4MPT cyclohydrolase</fullName>
    </alternativeName>
</protein>
<dbReference type="STRING" id="1774969.AUC69_13015"/>
<keyword evidence="9 12" id="KW-0378">Hydrolase</keyword>
<comment type="pathway">
    <text evidence="3 12">One-carbon metabolism; formaldehyde degradation; formate from formaldehyde (H(4)MPT route): step 3/5.</text>
</comment>
<reference evidence="13 14" key="1">
    <citation type="journal article" date="2016" name="Environ. Microbiol.">
        <title>New Methyloceanibacter diversity from North Sea sediments includes methanotroph containing solely the soluble methane monooxygenase.</title>
        <authorList>
            <person name="Vekeman B."/>
            <person name="Kerckhof F.M."/>
            <person name="Cremers G."/>
            <person name="de Vos P."/>
            <person name="Vandamme P."/>
            <person name="Boon N."/>
            <person name="Op den Camp H.J."/>
            <person name="Heylen K."/>
        </authorList>
    </citation>
    <scope>NUCLEOTIDE SEQUENCE [LARGE SCALE GENOMIC DNA]</scope>
    <source>
        <strain evidence="13 14">R-67175</strain>
    </source>
</reference>
<accession>A0A1E3VU18</accession>
<dbReference type="Gene3D" id="3.30.1030.10">
    <property type="entry name" value="Methenyltetrahydromethanopterin Cyclohydrolase, Chain A, domain 2"/>
    <property type="match status" value="1"/>
</dbReference>
<evidence type="ECO:0000256" key="3">
    <source>
        <dbReference type="ARBA" id="ARBA00005087"/>
    </source>
</evidence>
<evidence type="ECO:0000256" key="6">
    <source>
        <dbReference type="ARBA" id="ARBA00020597"/>
    </source>
</evidence>
<comment type="similarity">
    <text evidence="4 12">Belongs to the MCH family.</text>
</comment>
<evidence type="ECO:0000256" key="8">
    <source>
        <dbReference type="ARBA" id="ARBA00022563"/>
    </source>
</evidence>
<name>A0A1E3VU18_9HYPH</name>
<dbReference type="GO" id="GO:0046294">
    <property type="term" value="P:formaldehyde catabolic process"/>
    <property type="evidence" value="ECO:0007669"/>
    <property type="project" value="UniProtKB-UniRule"/>
</dbReference>
<comment type="subcellular location">
    <subcellularLocation>
        <location evidence="2 12">Cytoplasm</location>
    </subcellularLocation>
</comment>
<evidence type="ECO:0000313" key="13">
    <source>
        <dbReference type="EMBL" id="ODR97038.1"/>
    </source>
</evidence>
<keyword evidence="14" id="KW-1185">Reference proteome</keyword>
<gene>
    <name evidence="12" type="primary">mch</name>
    <name evidence="13" type="ORF">AUC69_13015</name>
</gene>
<dbReference type="GO" id="GO:0018759">
    <property type="term" value="F:methenyltetrahydromethanopterin cyclohydrolase activity"/>
    <property type="evidence" value="ECO:0007669"/>
    <property type="project" value="UniProtKB-UniRule"/>
</dbReference>
<evidence type="ECO:0000256" key="4">
    <source>
        <dbReference type="ARBA" id="ARBA00006902"/>
    </source>
</evidence>
<evidence type="ECO:0000313" key="14">
    <source>
        <dbReference type="Proteomes" id="UP000094472"/>
    </source>
</evidence>
<sequence>MKQPSINTQVAPLVRDIIDNADALRVSVTKGSLGETLIDCGVNAVGGLEAGRRLSEVCLGGLGVVTFETTNTEDPWPFNVTVHTSQPVIACLGSQYAGWSLSVDDNGKKFNVLGSGPARAMGSSEKLYEELGYRDKAKSAALVIEADKAPPAAMVAKIAEACKIKPEQLTILYAPTSSLAGTVQIAARCLEVALHKAHELHFPLEDIVDGMATVPVPPPTPGFIEAMGRTNDAIIYGGRAQLYVTGEAAAAKKLAEALPSIQSKDYGKPFAEIFAAVKGDFYQIDPMLFSPAKVTVTSLETGESFQSGHIDDAVLSRSFG</sequence>
<proteinExistence type="inferred from homology"/>
<dbReference type="Gene3D" id="3.10.340.11">
    <property type="entry name" value="Methenyltetrahydromethanopterin Cyclohydrolase, Chain A, domain 1"/>
    <property type="match status" value="1"/>
</dbReference>
<evidence type="ECO:0000256" key="11">
    <source>
        <dbReference type="ARBA" id="ARBA00048684"/>
    </source>
</evidence>
<evidence type="ECO:0000256" key="7">
    <source>
        <dbReference type="ARBA" id="ARBA00022490"/>
    </source>
</evidence>
<dbReference type="NCBIfam" id="TIGR03120">
    <property type="entry name" value="one_C_mch"/>
    <property type="match status" value="1"/>
</dbReference>
<evidence type="ECO:0000256" key="5">
    <source>
        <dbReference type="ARBA" id="ARBA00012765"/>
    </source>
</evidence>
<evidence type="ECO:0000256" key="1">
    <source>
        <dbReference type="ARBA" id="ARBA00004058"/>
    </source>
</evidence>
<keyword evidence="7 12" id="KW-0963">Cytoplasm</keyword>
<evidence type="ECO:0000256" key="10">
    <source>
        <dbReference type="ARBA" id="ARBA00030468"/>
    </source>
</evidence>
<dbReference type="InterPro" id="IPR003209">
    <property type="entry name" value="METHMP_CycHdrlase"/>
</dbReference>
<dbReference type="GO" id="GO:0005737">
    <property type="term" value="C:cytoplasm"/>
    <property type="evidence" value="ECO:0007669"/>
    <property type="project" value="UniProtKB-SubCell"/>
</dbReference>
<dbReference type="Pfam" id="PF02289">
    <property type="entry name" value="MCH"/>
    <property type="match status" value="1"/>
</dbReference>
<dbReference type="Proteomes" id="UP000094472">
    <property type="component" value="Unassembled WGS sequence"/>
</dbReference>
<evidence type="ECO:0000256" key="9">
    <source>
        <dbReference type="ARBA" id="ARBA00022801"/>
    </source>
</evidence>
<comment type="caution">
    <text evidence="13">The sequence shown here is derived from an EMBL/GenBank/DDBJ whole genome shotgun (WGS) entry which is preliminary data.</text>
</comment>
<dbReference type="SUPFAM" id="SSF56199">
    <property type="entry name" value="Methenyltetrahydromethanopterin cyclohydrolase"/>
    <property type="match status" value="1"/>
</dbReference>
<dbReference type="AlphaFoldDB" id="A0A1E3VU18"/>
<comment type="catalytic activity">
    <reaction evidence="11 12">
        <text>5,10-methenyl-5,6,7,8-tetrahydromethanopterin + H2O = N(5)-formyl-5,6,7,8-tetrahydromethanopterin + H(+)</text>
        <dbReference type="Rhea" id="RHEA:19053"/>
        <dbReference type="ChEBI" id="CHEBI:15377"/>
        <dbReference type="ChEBI" id="CHEBI:15378"/>
        <dbReference type="ChEBI" id="CHEBI:58018"/>
        <dbReference type="ChEBI" id="CHEBI:58337"/>
        <dbReference type="EC" id="3.5.4.27"/>
    </reaction>
</comment>
<comment type="function">
    <text evidence="1 12">Catalyzes the hydrolysis of methenyl-H(4)MPT(+) to 5-formyl-H(4)MPT.</text>
</comment>
<dbReference type="EC" id="3.5.4.27" evidence="5 12"/>
<dbReference type="HAMAP" id="MF_00486">
    <property type="entry name" value="McH"/>
    <property type="match status" value="1"/>
</dbReference>
<evidence type="ECO:0000256" key="12">
    <source>
        <dbReference type="HAMAP-Rule" id="MF_00486"/>
    </source>
</evidence>
<keyword evidence="8 12" id="KW-0554">One-carbon metabolism</keyword>
<dbReference type="GO" id="GO:0006730">
    <property type="term" value="P:one-carbon metabolic process"/>
    <property type="evidence" value="ECO:0007669"/>
    <property type="project" value="UniProtKB-UniRule"/>
</dbReference>
<dbReference type="EMBL" id="LPWF01000027">
    <property type="protein sequence ID" value="ODR97038.1"/>
    <property type="molecule type" value="Genomic_DNA"/>
</dbReference>
<evidence type="ECO:0000256" key="2">
    <source>
        <dbReference type="ARBA" id="ARBA00004496"/>
    </source>
</evidence>
<dbReference type="OrthoDB" id="241529at2"/>
<organism evidence="13 14">
    <name type="scientific">Methyloceanibacter superfactus</name>
    <dbReference type="NCBI Taxonomy" id="1774969"/>
    <lineage>
        <taxon>Bacteria</taxon>
        <taxon>Pseudomonadati</taxon>
        <taxon>Pseudomonadota</taxon>
        <taxon>Alphaproteobacteria</taxon>
        <taxon>Hyphomicrobiales</taxon>
        <taxon>Hyphomicrobiaceae</taxon>
        <taxon>Methyloceanibacter</taxon>
    </lineage>
</organism>
<dbReference type="CDD" id="cd00545">
    <property type="entry name" value="MCH"/>
    <property type="match status" value="1"/>
</dbReference>